<gene>
    <name evidence="1" type="ORF">BDM02DRAFT_2479212</name>
</gene>
<protein>
    <submittedName>
        <fullName evidence="1">Uncharacterized protein</fullName>
    </submittedName>
</protein>
<sequence length="201" mass="22474">MSVLSTLDNCIRLLLIRSTLMVCLASSSWPRLRCQTLSKSPTIKSTPGPPIMVYLPPLPPHCTDLSCFLSVLLILIPIMPAPQTLFQWEGFDKFFPRDPSPLPFHSTPPRKEHPLPASSSSPSSEEDDYYTPSTPPDSHVSLDSVWESVRKAKERSMAAQPSKIKSLERHRGSPTPPPLQTRTSEPYQPYKQPTKLQKGKS</sequence>
<dbReference type="EMBL" id="MU118024">
    <property type="protein sequence ID" value="KAF9647858.1"/>
    <property type="molecule type" value="Genomic_DNA"/>
</dbReference>
<organism evidence="1 2">
    <name type="scientific">Thelephora ganbajun</name>
    <name type="common">Ganba fungus</name>
    <dbReference type="NCBI Taxonomy" id="370292"/>
    <lineage>
        <taxon>Eukaryota</taxon>
        <taxon>Fungi</taxon>
        <taxon>Dikarya</taxon>
        <taxon>Basidiomycota</taxon>
        <taxon>Agaricomycotina</taxon>
        <taxon>Agaricomycetes</taxon>
        <taxon>Thelephorales</taxon>
        <taxon>Thelephoraceae</taxon>
        <taxon>Thelephora</taxon>
    </lineage>
</organism>
<dbReference type="Proteomes" id="UP000886501">
    <property type="component" value="Unassembled WGS sequence"/>
</dbReference>
<reference evidence="1" key="1">
    <citation type="submission" date="2019-10" db="EMBL/GenBank/DDBJ databases">
        <authorList>
            <consortium name="DOE Joint Genome Institute"/>
            <person name="Kuo A."/>
            <person name="Miyauchi S."/>
            <person name="Kiss E."/>
            <person name="Drula E."/>
            <person name="Kohler A."/>
            <person name="Sanchez-Garcia M."/>
            <person name="Andreopoulos B."/>
            <person name="Barry K.W."/>
            <person name="Bonito G."/>
            <person name="Buee M."/>
            <person name="Carver A."/>
            <person name="Chen C."/>
            <person name="Cichocki N."/>
            <person name="Clum A."/>
            <person name="Culley D."/>
            <person name="Crous P.W."/>
            <person name="Fauchery L."/>
            <person name="Girlanda M."/>
            <person name="Hayes R."/>
            <person name="Keri Z."/>
            <person name="Labutti K."/>
            <person name="Lipzen A."/>
            <person name="Lombard V."/>
            <person name="Magnuson J."/>
            <person name="Maillard F."/>
            <person name="Morin E."/>
            <person name="Murat C."/>
            <person name="Nolan M."/>
            <person name="Ohm R."/>
            <person name="Pangilinan J."/>
            <person name="Pereira M."/>
            <person name="Perotto S."/>
            <person name="Peter M."/>
            <person name="Riley R."/>
            <person name="Sitrit Y."/>
            <person name="Stielow B."/>
            <person name="Szollosi G."/>
            <person name="Zifcakova L."/>
            <person name="Stursova M."/>
            <person name="Spatafora J.W."/>
            <person name="Tedersoo L."/>
            <person name="Vaario L.-M."/>
            <person name="Yamada A."/>
            <person name="Yan M."/>
            <person name="Wang P."/>
            <person name="Xu J."/>
            <person name="Bruns T."/>
            <person name="Baldrian P."/>
            <person name="Vilgalys R."/>
            <person name="Henrissat B."/>
            <person name="Grigoriev I.V."/>
            <person name="Hibbett D."/>
            <person name="Nagy L.G."/>
            <person name="Martin F.M."/>
        </authorList>
    </citation>
    <scope>NUCLEOTIDE SEQUENCE</scope>
    <source>
        <strain evidence="1">P2</strain>
    </source>
</reference>
<proteinExistence type="predicted"/>
<evidence type="ECO:0000313" key="1">
    <source>
        <dbReference type="EMBL" id="KAF9647858.1"/>
    </source>
</evidence>
<comment type="caution">
    <text evidence="1">The sequence shown here is derived from an EMBL/GenBank/DDBJ whole genome shotgun (WGS) entry which is preliminary data.</text>
</comment>
<reference evidence="1" key="2">
    <citation type="journal article" date="2020" name="Nat. Commun.">
        <title>Large-scale genome sequencing of mycorrhizal fungi provides insights into the early evolution of symbiotic traits.</title>
        <authorList>
            <person name="Miyauchi S."/>
            <person name="Kiss E."/>
            <person name="Kuo A."/>
            <person name="Drula E."/>
            <person name="Kohler A."/>
            <person name="Sanchez-Garcia M."/>
            <person name="Morin E."/>
            <person name="Andreopoulos B."/>
            <person name="Barry K.W."/>
            <person name="Bonito G."/>
            <person name="Buee M."/>
            <person name="Carver A."/>
            <person name="Chen C."/>
            <person name="Cichocki N."/>
            <person name="Clum A."/>
            <person name="Culley D."/>
            <person name="Crous P.W."/>
            <person name="Fauchery L."/>
            <person name="Girlanda M."/>
            <person name="Hayes R.D."/>
            <person name="Keri Z."/>
            <person name="LaButti K."/>
            <person name="Lipzen A."/>
            <person name="Lombard V."/>
            <person name="Magnuson J."/>
            <person name="Maillard F."/>
            <person name="Murat C."/>
            <person name="Nolan M."/>
            <person name="Ohm R.A."/>
            <person name="Pangilinan J."/>
            <person name="Pereira M.F."/>
            <person name="Perotto S."/>
            <person name="Peter M."/>
            <person name="Pfister S."/>
            <person name="Riley R."/>
            <person name="Sitrit Y."/>
            <person name="Stielow J.B."/>
            <person name="Szollosi G."/>
            <person name="Zifcakova L."/>
            <person name="Stursova M."/>
            <person name="Spatafora J.W."/>
            <person name="Tedersoo L."/>
            <person name="Vaario L.M."/>
            <person name="Yamada A."/>
            <person name="Yan M."/>
            <person name="Wang P."/>
            <person name="Xu J."/>
            <person name="Bruns T."/>
            <person name="Baldrian P."/>
            <person name="Vilgalys R."/>
            <person name="Dunand C."/>
            <person name="Henrissat B."/>
            <person name="Grigoriev I.V."/>
            <person name="Hibbett D."/>
            <person name="Nagy L.G."/>
            <person name="Martin F.M."/>
        </authorList>
    </citation>
    <scope>NUCLEOTIDE SEQUENCE</scope>
    <source>
        <strain evidence="1">P2</strain>
    </source>
</reference>
<accession>A0ACB6ZEU0</accession>
<keyword evidence="2" id="KW-1185">Reference proteome</keyword>
<evidence type="ECO:0000313" key="2">
    <source>
        <dbReference type="Proteomes" id="UP000886501"/>
    </source>
</evidence>
<name>A0ACB6ZEU0_THEGA</name>